<name>A0A8S0X2J3_CYCAE</name>
<feature type="region of interest" description="Disordered" evidence="2">
    <location>
        <begin position="466"/>
        <end position="485"/>
    </location>
</feature>
<keyword evidence="1" id="KW-0175">Coiled coil</keyword>
<feature type="region of interest" description="Disordered" evidence="2">
    <location>
        <begin position="1"/>
        <end position="55"/>
    </location>
</feature>
<keyword evidence="4" id="KW-1185">Reference proteome</keyword>
<evidence type="ECO:0000313" key="4">
    <source>
        <dbReference type="Proteomes" id="UP000467700"/>
    </source>
</evidence>
<reference evidence="3 4" key="1">
    <citation type="submission" date="2020-01" db="EMBL/GenBank/DDBJ databases">
        <authorList>
            <person name="Gupta K D."/>
        </authorList>
    </citation>
    <scope>NUCLEOTIDE SEQUENCE [LARGE SCALE GENOMIC DNA]</scope>
</reference>
<dbReference type="AlphaFoldDB" id="A0A8S0X2J3"/>
<evidence type="ECO:0000256" key="2">
    <source>
        <dbReference type="SAM" id="MobiDB-lite"/>
    </source>
</evidence>
<evidence type="ECO:0000256" key="1">
    <source>
        <dbReference type="SAM" id="Coils"/>
    </source>
</evidence>
<accession>A0A8S0X2J3</accession>
<feature type="coiled-coil region" evidence="1">
    <location>
        <begin position="263"/>
        <end position="353"/>
    </location>
</feature>
<comment type="caution">
    <text evidence="3">The sequence shown here is derived from an EMBL/GenBank/DDBJ whole genome shotgun (WGS) entry which is preliminary data.</text>
</comment>
<feature type="compositionally biased region" description="Low complexity" evidence="2">
    <location>
        <begin position="1"/>
        <end position="20"/>
    </location>
</feature>
<feature type="region of interest" description="Disordered" evidence="2">
    <location>
        <begin position="173"/>
        <end position="193"/>
    </location>
</feature>
<feature type="region of interest" description="Disordered" evidence="2">
    <location>
        <begin position="206"/>
        <end position="248"/>
    </location>
</feature>
<evidence type="ECO:0008006" key="5">
    <source>
        <dbReference type="Google" id="ProtNLM"/>
    </source>
</evidence>
<organism evidence="3 4">
    <name type="scientific">Cyclocybe aegerita</name>
    <name type="common">Black poplar mushroom</name>
    <name type="synonym">Agrocybe aegerita</name>
    <dbReference type="NCBI Taxonomy" id="1973307"/>
    <lineage>
        <taxon>Eukaryota</taxon>
        <taxon>Fungi</taxon>
        <taxon>Dikarya</taxon>
        <taxon>Basidiomycota</taxon>
        <taxon>Agaricomycotina</taxon>
        <taxon>Agaricomycetes</taxon>
        <taxon>Agaricomycetidae</taxon>
        <taxon>Agaricales</taxon>
        <taxon>Agaricineae</taxon>
        <taxon>Bolbitiaceae</taxon>
        <taxon>Cyclocybe</taxon>
    </lineage>
</organism>
<protein>
    <recommendedName>
        <fullName evidence="5">SWI5-dependent HO expression protein 3</fullName>
    </recommendedName>
</protein>
<dbReference type="PANTHER" id="PTHR31915">
    <property type="entry name" value="SKICH DOMAIN-CONTAINING PROTEIN"/>
    <property type="match status" value="1"/>
</dbReference>
<dbReference type="Proteomes" id="UP000467700">
    <property type="component" value="Unassembled WGS sequence"/>
</dbReference>
<dbReference type="EMBL" id="CACVBS010000047">
    <property type="protein sequence ID" value="CAA7265152.1"/>
    <property type="molecule type" value="Genomic_DNA"/>
</dbReference>
<dbReference type="PANTHER" id="PTHR31915:SF6">
    <property type="entry name" value="SKICH DOMAIN-CONTAINING PROTEIN"/>
    <property type="match status" value="1"/>
</dbReference>
<feature type="region of interest" description="Disordered" evidence="2">
    <location>
        <begin position="490"/>
        <end position="523"/>
    </location>
</feature>
<sequence length="523" mass="57367">MSSDPSALSSKHLSHLSDTSALSPYRSPSRDRLISRPSSRSSLRSHSPSFSLDDPVAVRQQMSTLKHNIRQQQAQLNSLETIVRNVPRSYSSSTDLSLQDMDYSYNYSNMASTSSSGSAPPSSYAPVGTTNGTGPTPINVKRRSSHDVLLTIAGPDSGLPLPKRDSILTEENGIREGIPTSPPSYKRASSPTRTLSRIPISAVGNARALTDEGATSRPPALSTSTGDTSSLFEGPSSASLQPPSPTPNYKRYSVTPAGTTKVLADLQTGVVNARNALENTKAQLRLSQRSVATLTRQLEDLKEGRDRLRLENEGLNNVVARKERLLQEVLERARKAEAEATTLKAQLKSETSTSKKTIRDMESALAESTALSSKSEREYITLRDSLKSMTESWKNDTERLRDEMKKREEKVRAEAEKVGRMYKELVEDVKKEKAAAEQVKKLREEDSKKGAEVEKMWAAEIEKMKESVEKEGKQSDEAARIANHLSEELARLRRLMQSAGRTSPTGDEASSSSNAPKNVDPPP</sequence>
<feature type="compositionally biased region" description="Polar residues" evidence="2">
    <location>
        <begin position="221"/>
        <end position="241"/>
    </location>
</feature>
<evidence type="ECO:0000313" key="3">
    <source>
        <dbReference type="EMBL" id="CAA7265152.1"/>
    </source>
</evidence>
<feature type="compositionally biased region" description="Polar residues" evidence="2">
    <location>
        <begin position="499"/>
        <end position="516"/>
    </location>
</feature>
<dbReference type="OrthoDB" id="6088208at2759"/>
<feature type="compositionally biased region" description="Low complexity" evidence="2">
    <location>
        <begin position="35"/>
        <end position="52"/>
    </location>
</feature>
<gene>
    <name evidence="3" type="ORF">AAE3_LOCUS7472</name>
</gene>
<dbReference type="InterPro" id="IPR051002">
    <property type="entry name" value="UBA_autophagy_assoc_protein"/>
</dbReference>
<proteinExistence type="predicted"/>
<feature type="compositionally biased region" description="Low complexity" evidence="2">
    <location>
        <begin position="110"/>
        <end position="137"/>
    </location>
</feature>
<feature type="coiled-coil region" evidence="1">
    <location>
        <begin position="390"/>
        <end position="446"/>
    </location>
</feature>
<feature type="region of interest" description="Disordered" evidence="2">
    <location>
        <begin position="110"/>
        <end position="138"/>
    </location>
</feature>